<accession>A0AA46UPX8</accession>
<protein>
    <recommendedName>
        <fullName evidence="1">YopX protein domain-containing protein</fullName>
    </recommendedName>
</protein>
<keyword evidence="2" id="KW-0614">Plasmid</keyword>
<dbReference type="Proteomes" id="UP001163036">
    <property type="component" value="Plasmid pVP-16-VB00198-1"/>
</dbReference>
<sequence>MLEAKYKAVILKGKNASNQIHDVLAINFKEKTVQLSGCPAQTSLKSVSLLPYTQIKDSDGKELYLGDLVRCHHDEMIREVDWNYEDCGFILREYGETRDSKDETKKRFMDPLYFSDTKVTFYANKHDGTTDERDFVQYI</sequence>
<dbReference type="SUPFAM" id="SSF159006">
    <property type="entry name" value="YopX-like"/>
    <property type="match status" value="1"/>
</dbReference>
<name>A0AA46UPX8_VIBPH</name>
<reference evidence="2" key="1">
    <citation type="submission" date="2022-05" db="EMBL/GenBank/DDBJ databases">
        <title>Megaplasmid of Vibrio parahaemolyticus.</title>
        <authorList>
            <person name="Strauch E."/>
            <person name="Borowiak M."/>
        </authorList>
    </citation>
    <scope>NUCLEOTIDE SEQUENCE</scope>
    <source>
        <strain evidence="2">16-VB00198</strain>
        <plasmid evidence="2">pVP-16-VB00198-1</plasmid>
    </source>
</reference>
<geneLocation type="plasmid" evidence="2 3">
    <name>pVP-16-VB00198-1</name>
</geneLocation>
<dbReference type="AlphaFoldDB" id="A0AA46UPX8"/>
<dbReference type="InterPro" id="IPR019096">
    <property type="entry name" value="YopX_protein"/>
</dbReference>
<dbReference type="EMBL" id="CP097357">
    <property type="protein sequence ID" value="UYV29762.1"/>
    <property type="molecule type" value="Genomic_DNA"/>
</dbReference>
<gene>
    <name evidence="2" type="ORF">M5598_27670</name>
</gene>
<evidence type="ECO:0000313" key="2">
    <source>
        <dbReference type="EMBL" id="UYV29762.1"/>
    </source>
</evidence>
<proteinExistence type="predicted"/>
<dbReference type="Pfam" id="PF09643">
    <property type="entry name" value="YopX"/>
    <property type="match status" value="1"/>
</dbReference>
<feature type="domain" description="YopX protein" evidence="1">
    <location>
        <begin position="39"/>
        <end position="99"/>
    </location>
</feature>
<organism evidence="2 3">
    <name type="scientific">Vibrio parahaemolyticus</name>
    <dbReference type="NCBI Taxonomy" id="670"/>
    <lineage>
        <taxon>Bacteria</taxon>
        <taxon>Pseudomonadati</taxon>
        <taxon>Pseudomonadota</taxon>
        <taxon>Gammaproteobacteria</taxon>
        <taxon>Vibrionales</taxon>
        <taxon>Vibrionaceae</taxon>
        <taxon>Vibrio</taxon>
    </lineage>
</organism>
<dbReference type="RefSeq" id="WP_053314177.1">
    <property type="nucleotide sequence ID" value="NZ_CP062152.1"/>
</dbReference>
<evidence type="ECO:0000313" key="3">
    <source>
        <dbReference type="Proteomes" id="UP001163036"/>
    </source>
</evidence>
<evidence type="ECO:0000259" key="1">
    <source>
        <dbReference type="Pfam" id="PF09643"/>
    </source>
</evidence>